<evidence type="ECO:0000256" key="1">
    <source>
        <dbReference type="SAM" id="MobiDB-lite"/>
    </source>
</evidence>
<dbReference type="PANTHER" id="PTHR33472">
    <property type="entry name" value="OS01G0106600 PROTEIN"/>
    <property type="match status" value="1"/>
</dbReference>
<reference evidence="3" key="1">
    <citation type="journal article" date="2020" name="Nat. Commun.">
        <title>Genome sequence of the cluster root forming white lupin.</title>
        <authorList>
            <person name="Hufnagel B."/>
            <person name="Marques A."/>
            <person name="Soriano A."/>
            <person name="Marques L."/>
            <person name="Divol F."/>
            <person name="Doumas P."/>
            <person name="Sallet E."/>
            <person name="Mancinotti D."/>
            <person name="Carrere S."/>
            <person name="Marande W."/>
            <person name="Arribat S."/>
            <person name="Keller J."/>
            <person name="Huneau C."/>
            <person name="Blein T."/>
            <person name="Aime D."/>
            <person name="Laguerre M."/>
            <person name="Taylor J."/>
            <person name="Schubert V."/>
            <person name="Nelson M."/>
            <person name="Geu-Flores F."/>
            <person name="Crespi M."/>
            <person name="Gallardo-Guerrero K."/>
            <person name="Delaux P.-M."/>
            <person name="Salse J."/>
            <person name="Berges H."/>
            <person name="Guyot R."/>
            <person name="Gouzy J."/>
            <person name="Peret B."/>
        </authorList>
    </citation>
    <scope>NUCLEOTIDE SEQUENCE [LARGE SCALE GENOMIC DNA]</scope>
    <source>
        <strain evidence="3">cv. Amiga</strain>
    </source>
</reference>
<organism evidence="2 3">
    <name type="scientific">Lupinus albus</name>
    <name type="common">White lupine</name>
    <name type="synonym">Lupinus termis</name>
    <dbReference type="NCBI Taxonomy" id="3870"/>
    <lineage>
        <taxon>Eukaryota</taxon>
        <taxon>Viridiplantae</taxon>
        <taxon>Streptophyta</taxon>
        <taxon>Embryophyta</taxon>
        <taxon>Tracheophyta</taxon>
        <taxon>Spermatophyta</taxon>
        <taxon>Magnoliopsida</taxon>
        <taxon>eudicotyledons</taxon>
        <taxon>Gunneridae</taxon>
        <taxon>Pentapetalae</taxon>
        <taxon>rosids</taxon>
        <taxon>fabids</taxon>
        <taxon>Fabales</taxon>
        <taxon>Fabaceae</taxon>
        <taxon>Papilionoideae</taxon>
        <taxon>50 kb inversion clade</taxon>
        <taxon>genistoids sensu lato</taxon>
        <taxon>core genistoids</taxon>
        <taxon>Genisteae</taxon>
        <taxon>Lupinus</taxon>
    </lineage>
</organism>
<dbReference type="EMBL" id="WOCE01000004">
    <property type="protein sequence ID" value="KAE9616023.1"/>
    <property type="molecule type" value="Genomic_DNA"/>
</dbReference>
<comment type="caution">
    <text evidence="2">The sequence shown here is derived from an EMBL/GenBank/DDBJ whole genome shotgun (WGS) entry which is preliminary data.</text>
</comment>
<accession>A0A6A4QR47</accession>
<dbReference type="PANTHER" id="PTHR33472:SF1">
    <property type="entry name" value="EXTENSIN-RELATED"/>
    <property type="match status" value="1"/>
</dbReference>
<feature type="compositionally biased region" description="Basic and acidic residues" evidence="1">
    <location>
        <begin position="26"/>
        <end position="35"/>
    </location>
</feature>
<keyword evidence="3" id="KW-1185">Reference proteome</keyword>
<feature type="region of interest" description="Disordered" evidence="1">
    <location>
        <begin position="111"/>
        <end position="133"/>
    </location>
</feature>
<feature type="compositionally biased region" description="Acidic residues" evidence="1">
    <location>
        <begin position="42"/>
        <end position="56"/>
    </location>
</feature>
<feature type="region of interest" description="Disordered" evidence="1">
    <location>
        <begin position="18"/>
        <end position="74"/>
    </location>
</feature>
<gene>
    <name evidence="2" type="ORF">Lalb_Chr04g0261391</name>
</gene>
<name>A0A6A4QR47_LUPAL</name>
<protein>
    <submittedName>
        <fullName evidence="2">Uncharacterized protein</fullName>
    </submittedName>
</protein>
<proteinExistence type="predicted"/>
<sequence length="133" mass="14520">MKVITIAGENRGAYMELVHSQKKHEPKYLHKKGNDSSKINGDGDDGGDVESEDSSNEIEASSGRKDKNHKGKTTSKFPMAAYMNSNVQCVNNSLLYHASCSHHDPGVRLSLSKKPHGEGYDLKEGVDGYNKVG</sequence>
<dbReference type="AlphaFoldDB" id="A0A6A4QR47"/>
<dbReference type="OrthoDB" id="1939627at2759"/>
<dbReference type="Proteomes" id="UP000447434">
    <property type="component" value="Chromosome 4"/>
</dbReference>
<evidence type="ECO:0000313" key="3">
    <source>
        <dbReference type="Proteomes" id="UP000447434"/>
    </source>
</evidence>
<feature type="compositionally biased region" description="Basic and acidic residues" evidence="1">
    <location>
        <begin position="115"/>
        <end position="126"/>
    </location>
</feature>
<evidence type="ECO:0000313" key="2">
    <source>
        <dbReference type="EMBL" id="KAE9616023.1"/>
    </source>
</evidence>